<dbReference type="GO" id="GO:0008324">
    <property type="term" value="F:monoatomic cation transmembrane transporter activity"/>
    <property type="evidence" value="ECO:0007669"/>
    <property type="project" value="InterPro"/>
</dbReference>
<feature type="transmembrane region" description="Helical" evidence="7">
    <location>
        <begin position="388"/>
        <end position="406"/>
    </location>
</feature>
<evidence type="ECO:0000256" key="3">
    <source>
        <dbReference type="ARBA" id="ARBA00022692"/>
    </source>
</evidence>
<evidence type="ECO:0000256" key="5">
    <source>
        <dbReference type="ARBA" id="ARBA00023136"/>
    </source>
</evidence>
<evidence type="ECO:0000256" key="2">
    <source>
        <dbReference type="ARBA" id="ARBA00022448"/>
    </source>
</evidence>
<feature type="region of interest" description="Disordered" evidence="6">
    <location>
        <begin position="112"/>
        <end position="158"/>
    </location>
</feature>
<dbReference type="EMBL" id="ASPP01020416">
    <property type="protein sequence ID" value="ETO13733.1"/>
    <property type="molecule type" value="Genomic_DNA"/>
</dbReference>
<feature type="transmembrane region" description="Helical" evidence="7">
    <location>
        <begin position="303"/>
        <end position="324"/>
    </location>
</feature>
<dbReference type="InterPro" id="IPR027469">
    <property type="entry name" value="Cation_efflux_TMD_sf"/>
</dbReference>
<evidence type="ECO:0000256" key="1">
    <source>
        <dbReference type="ARBA" id="ARBA00004141"/>
    </source>
</evidence>
<feature type="transmembrane region" description="Helical" evidence="7">
    <location>
        <begin position="191"/>
        <end position="215"/>
    </location>
</feature>
<feature type="transmembrane region" description="Helical" evidence="7">
    <location>
        <begin position="255"/>
        <end position="283"/>
    </location>
</feature>
<dbReference type="GO" id="GO:0016020">
    <property type="term" value="C:membrane"/>
    <property type="evidence" value="ECO:0007669"/>
    <property type="project" value="UniProtKB-SubCell"/>
</dbReference>
<organism evidence="9 10">
    <name type="scientific">Reticulomyxa filosa</name>
    <dbReference type="NCBI Taxonomy" id="46433"/>
    <lineage>
        <taxon>Eukaryota</taxon>
        <taxon>Sar</taxon>
        <taxon>Rhizaria</taxon>
        <taxon>Retaria</taxon>
        <taxon>Foraminifera</taxon>
        <taxon>Monothalamids</taxon>
        <taxon>Reticulomyxidae</taxon>
        <taxon>Reticulomyxa</taxon>
    </lineage>
</organism>
<dbReference type="OrthoDB" id="78296at2759"/>
<feature type="transmembrane region" description="Helical" evidence="7">
    <location>
        <begin position="25"/>
        <end position="47"/>
    </location>
</feature>
<dbReference type="InterPro" id="IPR058533">
    <property type="entry name" value="Cation_efflux_TM"/>
</dbReference>
<keyword evidence="3 7" id="KW-0812">Transmembrane</keyword>
<feature type="transmembrane region" description="Helical" evidence="7">
    <location>
        <begin position="336"/>
        <end position="357"/>
    </location>
</feature>
<evidence type="ECO:0000313" key="9">
    <source>
        <dbReference type="EMBL" id="ETO13733.1"/>
    </source>
</evidence>
<feature type="compositionally biased region" description="Basic and acidic residues" evidence="6">
    <location>
        <begin position="112"/>
        <end position="148"/>
    </location>
</feature>
<comment type="caution">
    <text evidence="9">The sequence shown here is derived from an EMBL/GenBank/DDBJ whole genome shotgun (WGS) entry which is preliminary data.</text>
</comment>
<dbReference type="Gene3D" id="1.20.1510.10">
    <property type="entry name" value="Cation efflux protein transmembrane domain"/>
    <property type="match status" value="1"/>
</dbReference>
<name>X6MI95_RETFI</name>
<feature type="transmembrane region" description="Helical" evidence="7">
    <location>
        <begin position="364"/>
        <end position="382"/>
    </location>
</feature>
<protein>
    <recommendedName>
        <fullName evidence="8">Cation efflux protein transmembrane domain-containing protein</fullName>
    </recommendedName>
</protein>
<keyword evidence="5 7" id="KW-0472">Membrane</keyword>
<dbReference type="Gene3D" id="3.30.70.1350">
    <property type="entry name" value="Cation efflux protein, cytoplasmic domain"/>
    <property type="match status" value="1"/>
</dbReference>
<dbReference type="Proteomes" id="UP000023152">
    <property type="component" value="Unassembled WGS sequence"/>
</dbReference>
<sequence>MIVHFKNVFEYNKKGHLNQFSHLNILQFFFTSCQKTFLNILFVLKCFQQTKREKKQHPDGMYLSIFSNCIIIQYSIKIYGKLNYIEYYQFVSKTEKTKLTFREEKKMNLLEEGTEKKARNEPAVKAKDERNGQEQKVVEDNLTKETGQEARSGMASEPIKKVHSDKPAAWKEVSQATDASNRMKWVTSLSLGANILLFIAKAVVFGISLSLSVLASLTDSLLDLVTQVIMFWTERQVRSMSPNYPVVKCANKSKFFGFFVILFIFVRFFFFFFFLNIFIIMYIRIRGCMLINQYKGKTRLEPVAIMGVSMLMVMISVIVIRESIATLVAQSYDVSLDIYMIVVLTFVIYSPIANALAEDHLNDVCSNSIAIIAVSVASHVHSVPWLDAVGGIVISLYIIIRWLQIARVEIKKLVGKRADDSAIHEIRLVCEQHSADISIDVLRAYHVGRNLLVEIEVVMDRCTTLEYVHDISLGLQKKVENFPYVERAFVHVDYAKRSYDEHKRPYLQ</sequence>
<dbReference type="SUPFAM" id="SSF160240">
    <property type="entry name" value="Cation efflux protein cytoplasmic domain-like"/>
    <property type="match status" value="1"/>
</dbReference>
<proteinExistence type="predicted"/>
<dbReference type="Pfam" id="PF01545">
    <property type="entry name" value="Cation_efflux"/>
    <property type="match status" value="1"/>
</dbReference>
<keyword evidence="10" id="KW-1185">Reference proteome</keyword>
<dbReference type="PROSITE" id="PS51257">
    <property type="entry name" value="PROKAR_LIPOPROTEIN"/>
    <property type="match status" value="1"/>
</dbReference>
<feature type="domain" description="Cation efflux protein transmembrane" evidence="8">
    <location>
        <begin position="296"/>
        <end position="413"/>
    </location>
</feature>
<keyword evidence="4 7" id="KW-1133">Transmembrane helix</keyword>
<accession>X6MI95</accession>
<reference evidence="9 10" key="1">
    <citation type="journal article" date="2013" name="Curr. Biol.">
        <title>The Genome of the Foraminiferan Reticulomyxa filosa.</title>
        <authorList>
            <person name="Glockner G."/>
            <person name="Hulsmann N."/>
            <person name="Schleicher M."/>
            <person name="Noegel A.A."/>
            <person name="Eichinger L."/>
            <person name="Gallinger C."/>
            <person name="Pawlowski J."/>
            <person name="Sierra R."/>
            <person name="Euteneuer U."/>
            <person name="Pillet L."/>
            <person name="Moustafa A."/>
            <person name="Platzer M."/>
            <person name="Groth M."/>
            <person name="Szafranski K."/>
            <person name="Schliwa M."/>
        </authorList>
    </citation>
    <scope>NUCLEOTIDE SEQUENCE [LARGE SCALE GENOMIC DNA]</scope>
</reference>
<evidence type="ECO:0000259" key="8">
    <source>
        <dbReference type="Pfam" id="PF01545"/>
    </source>
</evidence>
<evidence type="ECO:0000256" key="7">
    <source>
        <dbReference type="SAM" id="Phobius"/>
    </source>
</evidence>
<dbReference type="InterPro" id="IPR036837">
    <property type="entry name" value="Cation_efflux_CTD_sf"/>
</dbReference>
<dbReference type="PANTHER" id="PTHR43840:SF52">
    <property type="entry name" value="CATION EFFLUX FAMILY PROTEIN"/>
    <property type="match status" value="1"/>
</dbReference>
<evidence type="ECO:0000256" key="4">
    <source>
        <dbReference type="ARBA" id="ARBA00022989"/>
    </source>
</evidence>
<keyword evidence="2" id="KW-0813">Transport</keyword>
<comment type="subcellular location">
    <subcellularLocation>
        <location evidence="1">Membrane</location>
        <topology evidence="1">Multi-pass membrane protein</topology>
    </subcellularLocation>
</comment>
<evidence type="ECO:0000256" key="6">
    <source>
        <dbReference type="SAM" id="MobiDB-lite"/>
    </source>
</evidence>
<evidence type="ECO:0000313" key="10">
    <source>
        <dbReference type="Proteomes" id="UP000023152"/>
    </source>
</evidence>
<dbReference type="InterPro" id="IPR050291">
    <property type="entry name" value="CDF_Transporter"/>
</dbReference>
<dbReference type="AlphaFoldDB" id="X6MI95"/>
<dbReference type="SUPFAM" id="SSF161111">
    <property type="entry name" value="Cation efflux protein transmembrane domain-like"/>
    <property type="match status" value="2"/>
</dbReference>
<gene>
    <name evidence="9" type="ORF">RFI_23635</name>
</gene>
<dbReference type="PANTHER" id="PTHR43840">
    <property type="entry name" value="MITOCHONDRIAL METAL TRANSPORTER 1-RELATED"/>
    <property type="match status" value="1"/>
</dbReference>